<dbReference type="RefSeq" id="WP_108233859.1">
    <property type="nucleotide sequence ID" value="NZ_QASO01000075.1"/>
</dbReference>
<dbReference type="InterPro" id="IPR013762">
    <property type="entry name" value="Integrase-like_cat_sf"/>
</dbReference>
<evidence type="ECO:0000313" key="2">
    <source>
        <dbReference type="EMBL" id="PTU78668.1"/>
    </source>
</evidence>
<gene>
    <name evidence="2" type="ORF">DBO86_12860</name>
</gene>
<dbReference type="GO" id="GO:0015074">
    <property type="term" value="P:DNA integration"/>
    <property type="evidence" value="ECO:0007669"/>
    <property type="project" value="InterPro"/>
</dbReference>
<comment type="caution">
    <text evidence="2">The sequence shown here is derived from an EMBL/GenBank/DDBJ whole genome shotgun (WGS) entry which is preliminary data.</text>
</comment>
<organism evidence="2 3">
    <name type="scientific">Ectopseudomonas oleovorans</name>
    <name type="common">Pseudomonas oleovorans</name>
    <dbReference type="NCBI Taxonomy" id="301"/>
    <lineage>
        <taxon>Bacteria</taxon>
        <taxon>Pseudomonadati</taxon>
        <taxon>Pseudomonadota</taxon>
        <taxon>Gammaproteobacteria</taxon>
        <taxon>Pseudomonadales</taxon>
        <taxon>Pseudomonadaceae</taxon>
        <taxon>Ectopseudomonas</taxon>
    </lineage>
</organism>
<keyword evidence="3" id="KW-1185">Reference proteome</keyword>
<proteinExistence type="predicted"/>
<name>A0A2T5PLN8_ECTOL</name>
<keyword evidence="1" id="KW-0233">DNA recombination</keyword>
<dbReference type="InterPro" id="IPR011010">
    <property type="entry name" value="DNA_brk_join_enz"/>
</dbReference>
<protein>
    <submittedName>
        <fullName evidence="2">Integrase</fullName>
    </submittedName>
</protein>
<dbReference type="Gene3D" id="1.10.443.10">
    <property type="entry name" value="Intergrase catalytic core"/>
    <property type="match status" value="1"/>
</dbReference>
<sequence>MADFFESLDKVLHSSGAASLISVDPGWRPANDFVICRDVDGRPTAVYGAAVWDLNPVRLKASKIPKINFRKIFDEYALDQEHLIQELRWLLFCLFFYVNTGRLGRISAGMLCQYFLTLRTAARFCYSQKNNALVGVITLQQLFTNPAYLNAYRHWMDKNMLGQTQRKLTRSIISHMVVIGEERLGYKLAGVFDQDFGVDDGAGKQHPVIPTRIYLDLINSLGDWMDLLYLHKDSIERFLKCFEKPLYGYTVNHQRKISDGLSVFELDFESAVKRHRLGKVFAGDLSCAGRGVLSSAVLKIQWILKTVIHTYTGMRDQEVMRLPYNCVDEEEVVSATKDNNGVVRDNPIVINVISSTTKFTGYRKAVSWLATDEVVRAVEIARCICRGLSRLYGVKFDNMPLFLNPAVINRRDTQVGVSSWNEVSKPRFLLDGFIIQASDLQELQVSDPSRDFSREEAFRVGSPWPLTSHQFRRSLAFYGSSSGFISLSTLRKQFKHLSTQMTRYYANNFEKLKTIFGYYDEGVGDFVLPKHHVLFEYQTGVPMNMAYDLLAHAFGSDAPLFGGVGSFISNQRGKMDGGDIHIVELRADTHKQARDGKISYHPTFLGGCTHIGKCESYLLGAISTCISCKDGIIEKHKLEDAIMQNEADLTLYESGSGEYQVIEAELLALKKFRQKLIPAQEVA</sequence>
<reference evidence="2 3" key="1">
    <citation type="submission" date="2018-04" db="EMBL/GenBank/DDBJ databases">
        <title>Pseudomonas sp. nov., isolated from mangrove soil.</title>
        <authorList>
            <person name="Chen C."/>
        </authorList>
    </citation>
    <scope>NUCLEOTIDE SEQUENCE [LARGE SCALE GENOMIC DNA]</scope>
    <source>
        <strain evidence="2 3">JCM 14246</strain>
    </source>
</reference>
<evidence type="ECO:0000256" key="1">
    <source>
        <dbReference type="ARBA" id="ARBA00023172"/>
    </source>
</evidence>
<dbReference type="Proteomes" id="UP000244052">
    <property type="component" value="Unassembled WGS sequence"/>
</dbReference>
<dbReference type="GO" id="GO:0006310">
    <property type="term" value="P:DNA recombination"/>
    <property type="evidence" value="ECO:0007669"/>
    <property type="project" value="UniProtKB-KW"/>
</dbReference>
<evidence type="ECO:0000313" key="3">
    <source>
        <dbReference type="Proteomes" id="UP000244052"/>
    </source>
</evidence>
<dbReference type="SUPFAM" id="SSF56349">
    <property type="entry name" value="DNA breaking-rejoining enzymes"/>
    <property type="match status" value="1"/>
</dbReference>
<dbReference type="AlphaFoldDB" id="A0A2T5PLN8"/>
<accession>A0A2T5PLN8</accession>
<dbReference type="GO" id="GO:0003677">
    <property type="term" value="F:DNA binding"/>
    <property type="evidence" value="ECO:0007669"/>
    <property type="project" value="InterPro"/>
</dbReference>
<dbReference type="EMBL" id="QASO01000075">
    <property type="protein sequence ID" value="PTU78668.1"/>
    <property type="molecule type" value="Genomic_DNA"/>
</dbReference>